<name>A0AAV6NP87_9ROSI</name>
<dbReference type="GO" id="GO:0007623">
    <property type="term" value="P:circadian rhythm"/>
    <property type="evidence" value="ECO:0007669"/>
    <property type="project" value="InterPro"/>
</dbReference>
<feature type="region of interest" description="Disordered" evidence="1">
    <location>
        <begin position="153"/>
        <end position="185"/>
    </location>
</feature>
<organism evidence="2 3">
    <name type="scientific">Cucurbita argyrosperma subsp. sororia</name>
    <dbReference type="NCBI Taxonomy" id="37648"/>
    <lineage>
        <taxon>Eukaryota</taxon>
        <taxon>Viridiplantae</taxon>
        <taxon>Streptophyta</taxon>
        <taxon>Embryophyta</taxon>
        <taxon>Tracheophyta</taxon>
        <taxon>Spermatophyta</taxon>
        <taxon>Magnoliopsida</taxon>
        <taxon>eudicotyledons</taxon>
        <taxon>Gunneridae</taxon>
        <taxon>Pentapetalae</taxon>
        <taxon>rosids</taxon>
        <taxon>fabids</taxon>
        <taxon>Cucurbitales</taxon>
        <taxon>Cucurbitaceae</taxon>
        <taxon>Cucurbiteae</taxon>
        <taxon>Cucurbita</taxon>
    </lineage>
</organism>
<feature type="compositionally biased region" description="Polar residues" evidence="1">
    <location>
        <begin position="67"/>
        <end position="83"/>
    </location>
</feature>
<dbReference type="InterPro" id="IPR039928">
    <property type="entry name" value="LNK"/>
</dbReference>
<dbReference type="GO" id="GO:0006355">
    <property type="term" value="P:regulation of DNA-templated transcription"/>
    <property type="evidence" value="ECO:0007669"/>
    <property type="project" value="InterPro"/>
</dbReference>
<dbReference type="EMBL" id="JAGKQH010000004">
    <property type="protein sequence ID" value="KAG6601137.1"/>
    <property type="molecule type" value="Genomic_DNA"/>
</dbReference>
<comment type="caution">
    <text evidence="2">The sequence shown here is derived from an EMBL/GenBank/DDBJ whole genome shotgun (WGS) entry which is preliminary data.</text>
</comment>
<sequence>MFDWNDEELANIIWGEPADSDDHIVPYREASENYYDKKEWHQDTVCTKLMEQKSPGTNVDDTHGSKLESSPGNEEGTSASNLDNDPLADISLSKPCRIDQDSNAAMIKDAQNFQSTEEGKGQADFVDYGWANIGSFDDLDRIFSNDDPVFGQNLDSGVDTDKNPEYSKQNEQLSTLASGRSSDTGSLGLQTGSAILTNVGDRTGAIAKDLTDLEKMGKPSAATLHQRPDITATANEFSNKIGRQKKVLKSRKRSEGRSVEKMFQDFHGNWPSPTNPAAQFDNKSPQYQRSSNPLMHQPLYPIAANAYPVVPLLSQIQPGDLQPQPFISQDISPSGANHVDKPADGFVKSLTMTPQEKIEKLRRRQQMQAMLAIKKQQQQFNNQVSATSQSISPKCPQEIQSQHIEKTDLVSEEIYTFPAQDPKSPLEQDDSSTVSTTVDRFSMEDTTLCRLQEIVSKLDFKIRLCIRDSLFRLAQSAMQRHYANDTSSSNKSTRDENETTAKGEINSHCRMAGEPDAETETNSIDRTVAHLLFHRPFEFSQNYPDAPESPISAKFSSEQKAGLKSSPMEFLSCNALGKHHISMDGSRSSWTSAEMQQIKTSPCMDISDNTSNTGLDYHTDHTNHCYGSFKTLTNSWI</sequence>
<feature type="compositionally biased region" description="Polar residues" evidence="1">
    <location>
        <begin position="166"/>
        <end position="185"/>
    </location>
</feature>
<evidence type="ECO:0000313" key="3">
    <source>
        <dbReference type="Proteomes" id="UP000685013"/>
    </source>
</evidence>
<feature type="compositionally biased region" description="Polar residues" evidence="1">
    <location>
        <begin position="271"/>
        <end position="290"/>
    </location>
</feature>
<feature type="region of interest" description="Disordered" evidence="1">
    <location>
        <begin position="481"/>
        <end position="508"/>
    </location>
</feature>
<feature type="region of interest" description="Disordered" evidence="1">
    <location>
        <begin position="51"/>
        <end position="88"/>
    </location>
</feature>
<feature type="region of interest" description="Disordered" evidence="1">
    <location>
        <begin position="266"/>
        <end position="290"/>
    </location>
</feature>
<protein>
    <submittedName>
        <fullName evidence="2">Protein LNK2</fullName>
    </submittedName>
</protein>
<evidence type="ECO:0000256" key="1">
    <source>
        <dbReference type="SAM" id="MobiDB-lite"/>
    </source>
</evidence>
<dbReference type="Proteomes" id="UP000685013">
    <property type="component" value="Chromosome 4"/>
</dbReference>
<feature type="compositionally biased region" description="Basic and acidic residues" evidence="1">
    <location>
        <begin position="492"/>
        <end position="508"/>
    </location>
</feature>
<dbReference type="AlphaFoldDB" id="A0AAV6NP87"/>
<proteinExistence type="predicted"/>
<dbReference type="PANTHER" id="PTHR33334:SF5">
    <property type="entry name" value="PROTEIN LNK2"/>
    <property type="match status" value="1"/>
</dbReference>
<dbReference type="PANTHER" id="PTHR33334">
    <property type="entry name" value="PROTEIN LNK1"/>
    <property type="match status" value="1"/>
</dbReference>
<evidence type="ECO:0000313" key="2">
    <source>
        <dbReference type="EMBL" id="KAG6601137.1"/>
    </source>
</evidence>
<keyword evidence="3" id="KW-1185">Reference proteome</keyword>
<feature type="non-terminal residue" evidence="2">
    <location>
        <position position="1"/>
    </location>
</feature>
<accession>A0AAV6NP87</accession>
<gene>
    <name evidence="2" type="primary">LNK2</name>
    <name evidence="2" type="ORF">SDJN03_06370</name>
</gene>
<reference evidence="2 3" key="1">
    <citation type="journal article" date="2021" name="Hortic Res">
        <title>The domestication of Cucurbita argyrosperma as revealed by the genome of its wild relative.</title>
        <authorList>
            <person name="Barrera-Redondo J."/>
            <person name="Sanchez-de la Vega G."/>
            <person name="Aguirre-Liguori J.A."/>
            <person name="Castellanos-Morales G."/>
            <person name="Gutierrez-Guerrero Y.T."/>
            <person name="Aguirre-Dugua X."/>
            <person name="Aguirre-Planter E."/>
            <person name="Tenaillon M.I."/>
            <person name="Lira-Saade R."/>
            <person name="Eguiarte L.E."/>
        </authorList>
    </citation>
    <scope>NUCLEOTIDE SEQUENCE [LARGE SCALE GENOMIC DNA]</scope>
    <source>
        <strain evidence="2">JBR-2021</strain>
    </source>
</reference>